<dbReference type="PANTHER" id="PTHR38733">
    <property type="entry name" value="PROTEIN MCRC"/>
    <property type="match status" value="1"/>
</dbReference>
<dbReference type="InterPro" id="IPR014407">
    <property type="entry name" value="McrC_bac"/>
</dbReference>
<dbReference type="InterPro" id="IPR019292">
    <property type="entry name" value="McrC"/>
</dbReference>
<gene>
    <name evidence="1" type="primary">mcrC</name>
    <name evidence="1" type="ORF">DTL3_1658</name>
</gene>
<dbReference type="GO" id="GO:0016787">
    <property type="term" value="F:hydrolase activity"/>
    <property type="evidence" value="ECO:0007669"/>
    <property type="project" value="UniProtKB-KW"/>
</dbReference>
<dbReference type="Pfam" id="PF10117">
    <property type="entry name" value="McrBC"/>
    <property type="match status" value="1"/>
</dbReference>
<dbReference type="GO" id="GO:0009307">
    <property type="term" value="P:DNA restriction-modification system"/>
    <property type="evidence" value="ECO:0007669"/>
    <property type="project" value="InterPro"/>
</dbReference>
<dbReference type="AlphaFoldDB" id="A0A0C7NT27"/>
<dbReference type="EMBL" id="LN824141">
    <property type="protein sequence ID" value="CEP78947.1"/>
    <property type="molecule type" value="Genomic_DNA"/>
</dbReference>
<proteinExistence type="predicted"/>
<dbReference type="HOGENOM" id="CLU_065564_0_0_0"/>
<dbReference type="PANTHER" id="PTHR38733:SF1">
    <property type="entry name" value="TYPE IV METHYL-DIRECTED RESTRICTION ENZYME ECOKMCRBC"/>
    <property type="match status" value="1"/>
</dbReference>
<dbReference type="RefSeq" id="WP_045088296.1">
    <property type="nucleotide sequence ID" value="NZ_LN824141.1"/>
</dbReference>
<dbReference type="Proteomes" id="UP000032809">
    <property type="component" value="Chromosome I"/>
</dbReference>
<sequence>MIKIQNIYYMLCYAFEVLKKESYEKLKDEKFENTADLFAAILALGVAEQVKKGIIKDYEIRNEETSFLRGKIDVSSSIKQQTMLRSKMVCVYDEFTENTYLNQILKTTMNLLIRNPDVETKQKQSLKILIPYFNRIDEIDPYKIQWSRLTYHRNNATYEMLLNICYLIINGLLMTEEKGTKKLAKYLDDQRMSRLFEKFVLNYYRKHYPELYPSSTIIKWHTDNGDTEFLPQMKTDITLTSKNKILIIDTKYYSKTMQINRLYNTKTIHSHNMYQIFTYVKNVDKTNSGNVSALLLYAKTDESIDLNKDYIIGGNRISVKTLDLNTDFSDIEKQLNEIVEELKL</sequence>
<organism evidence="1 2">
    <name type="scientific">Defluviitoga tunisiensis</name>
    <dbReference type="NCBI Taxonomy" id="1006576"/>
    <lineage>
        <taxon>Bacteria</taxon>
        <taxon>Thermotogati</taxon>
        <taxon>Thermotogota</taxon>
        <taxon>Thermotogae</taxon>
        <taxon>Petrotogales</taxon>
        <taxon>Petrotogaceae</taxon>
        <taxon>Defluviitoga</taxon>
    </lineage>
</organism>
<dbReference type="PIRSF" id="PIRSF003109">
    <property type="entry name" value="McrC"/>
    <property type="match status" value="1"/>
</dbReference>
<accession>A0A0C7NT27</accession>
<keyword evidence="1" id="KW-0378">Hydrolase</keyword>
<keyword evidence="2" id="KW-1185">Reference proteome</keyword>
<evidence type="ECO:0000313" key="1">
    <source>
        <dbReference type="EMBL" id="CEP78947.1"/>
    </source>
</evidence>
<name>A0A0C7NT27_DEFTU</name>
<dbReference type="PATRIC" id="fig|1006576.9.peg.1653"/>
<reference evidence="2" key="1">
    <citation type="submission" date="2014-11" db="EMBL/GenBank/DDBJ databases">
        <authorList>
            <person name="Wibberg D."/>
        </authorList>
    </citation>
    <scope>NUCLEOTIDE SEQUENCE [LARGE SCALE GENOMIC DNA]</scope>
    <source>
        <strain evidence="2">L3</strain>
    </source>
</reference>
<dbReference type="NCBIfam" id="NF007277">
    <property type="entry name" value="PRK09736.1"/>
    <property type="match status" value="1"/>
</dbReference>
<dbReference type="STRING" id="1006576.DTL3_1658"/>
<dbReference type="KEGG" id="dtn:DTL3_1658"/>
<protein>
    <submittedName>
        <fullName evidence="1">5-methylcytosine-specific restriction enzyme subunit McrC</fullName>
        <ecNumber evidence="1">3.1.21.-</ecNumber>
    </submittedName>
</protein>
<dbReference type="REBASE" id="106555">
    <property type="entry name" value="DtuL3McrBCP"/>
</dbReference>
<dbReference type="EC" id="3.1.21.-" evidence="1"/>
<dbReference type="OrthoDB" id="9786961at2"/>
<evidence type="ECO:0000313" key="2">
    <source>
        <dbReference type="Proteomes" id="UP000032809"/>
    </source>
</evidence>